<evidence type="ECO:0000256" key="4">
    <source>
        <dbReference type="ARBA" id="ARBA00022989"/>
    </source>
</evidence>
<dbReference type="Pfam" id="PF15188">
    <property type="entry name" value="CCDC-167"/>
    <property type="match status" value="1"/>
</dbReference>
<comment type="caution">
    <text evidence="9">The sequence shown here is derived from an EMBL/GenBank/DDBJ whole genome shotgun (WGS) entry which is preliminary data.</text>
</comment>
<evidence type="ECO:0000256" key="5">
    <source>
        <dbReference type="ARBA" id="ARBA00023054"/>
    </source>
</evidence>
<evidence type="ECO:0000313" key="9">
    <source>
        <dbReference type="EMBL" id="CAH1792164.1"/>
    </source>
</evidence>
<keyword evidence="4 8" id="KW-1133">Transmembrane helix</keyword>
<keyword evidence="6 8" id="KW-0472">Membrane</keyword>
<evidence type="ECO:0000256" key="1">
    <source>
        <dbReference type="ARBA" id="ARBA00004167"/>
    </source>
</evidence>
<dbReference type="InterPro" id="IPR028194">
    <property type="entry name" value="CC167"/>
</dbReference>
<dbReference type="PANTHER" id="PTHR31759">
    <property type="entry name" value="COILED-COIL DOMAIN-CONTAINING PROTEIN 167"/>
    <property type="match status" value="1"/>
</dbReference>
<dbReference type="GO" id="GO:0016020">
    <property type="term" value="C:membrane"/>
    <property type="evidence" value="ECO:0007669"/>
    <property type="project" value="UniProtKB-SubCell"/>
</dbReference>
<proteinExistence type="predicted"/>
<dbReference type="Proteomes" id="UP000749559">
    <property type="component" value="Unassembled WGS sequence"/>
</dbReference>
<dbReference type="AlphaFoldDB" id="A0A8S4PGF6"/>
<evidence type="ECO:0000256" key="2">
    <source>
        <dbReference type="ARBA" id="ARBA00022350"/>
    </source>
</evidence>
<sequence length="113" mass="13476">MEELWELLTSSALGQSIFNLQVQGQRYSHIENKEEEISGVEKRLDRIERSLRLETLTDEERNDLIKEEKDLEKKLKSHKTEMNGLRKENFKNMILSVLILIMIYITYDTVKNY</sequence>
<evidence type="ECO:0000313" key="10">
    <source>
        <dbReference type="Proteomes" id="UP000749559"/>
    </source>
</evidence>
<organism evidence="9 10">
    <name type="scientific">Owenia fusiformis</name>
    <name type="common">Polychaete worm</name>
    <dbReference type="NCBI Taxonomy" id="6347"/>
    <lineage>
        <taxon>Eukaryota</taxon>
        <taxon>Metazoa</taxon>
        <taxon>Spiralia</taxon>
        <taxon>Lophotrochozoa</taxon>
        <taxon>Annelida</taxon>
        <taxon>Polychaeta</taxon>
        <taxon>Sedentaria</taxon>
        <taxon>Canalipalpata</taxon>
        <taxon>Sabellida</taxon>
        <taxon>Oweniida</taxon>
        <taxon>Oweniidae</taxon>
        <taxon>Owenia</taxon>
    </lineage>
</organism>
<feature type="coiled-coil region" evidence="7">
    <location>
        <begin position="30"/>
        <end position="88"/>
    </location>
</feature>
<evidence type="ECO:0000256" key="3">
    <source>
        <dbReference type="ARBA" id="ARBA00022692"/>
    </source>
</evidence>
<keyword evidence="10" id="KW-1185">Reference proteome</keyword>
<dbReference type="EMBL" id="CAIIXF020000008">
    <property type="protein sequence ID" value="CAH1792164.1"/>
    <property type="molecule type" value="Genomic_DNA"/>
</dbReference>
<dbReference type="PANTHER" id="PTHR31759:SF1">
    <property type="entry name" value="COILED-COIL DOMAIN-CONTAINING PROTEIN 167"/>
    <property type="match status" value="1"/>
</dbReference>
<evidence type="ECO:0000256" key="7">
    <source>
        <dbReference type="SAM" id="Coils"/>
    </source>
</evidence>
<evidence type="ECO:0000256" key="8">
    <source>
        <dbReference type="SAM" id="Phobius"/>
    </source>
</evidence>
<protein>
    <recommendedName>
        <fullName evidence="2">Coiled-coil domain-containing protein 167</fullName>
    </recommendedName>
</protein>
<keyword evidence="5 7" id="KW-0175">Coiled coil</keyword>
<reference evidence="9" key="1">
    <citation type="submission" date="2022-03" db="EMBL/GenBank/DDBJ databases">
        <authorList>
            <person name="Martin C."/>
        </authorList>
    </citation>
    <scope>NUCLEOTIDE SEQUENCE</scope>
</reference>
<keyword evidence="3 8" id="KW-0812">Transmembrane</keyword>
<gene>
    <name evidence="9" type="ORF">OFUS_LOCUS17176</name>
</gene>
<accession>A0A8S4PGF6</accession>
<comment type="subcellular location">
    <subcellularLocation>
        <location evidence="1">Membrane</location>
        <topology evidence="1">Single-pass membrane protein</topology>
    </subcellularLocation>
</comment>
<name>A0A8S4PGF6_OWEFU</name>
<evidence type="ECO:0000256" key="6">
    <source>
        <dbReference type="ARBA" id="ARBA00023136"/>
    </source>
</evidence>
<feature type="transmembrane region" description="Helical" evidence="8">
    <location>
        <begin position="89"/>
        <end position="107"/>
    </location>
</feature>
<dbReference type="OrthoDB" id="6435278at2759"/>